<feature type="region of interest" description="Disordered" evidence="2">
    <location>
        <begin position="336"/>
        <end position="446"/>
    </location>
</feature>
<dbReference type="PANTHER" id="PTHR22677:SF4">
    <property type="entry name" value="USHER SYNDROME TYPE-1G PROTEIN-LIKE PROTEIN"/>
    <property type="match status" value="1"/>
</dbReference>
<evidence type="ECO:0000256" key="2">
    <source>
        <dbReference type="SAM" id="MobiDB-lite"/>
    </source>
</evidence>
<evidence type="ECO:0000256" key="1">
    <source>
        <dbReference type="PROSITE-ProRule" id="PRU00023"/>
    </source>
</evidence>
<name>A0A813GCX5_POLGL</name>
<evidence type="ECO:0000313" key="4">
    <source>
        <dbReference type="Proteomes" id="UP000654075"/>
    </source>
</evidence>
<evidence type="ECO:0000313" key="3">
    <source>
        <dbReference type="EMBL" id="CAE8624672.1"/>
    </source>
</evidence>
<proteinExistence type="predicted"/>
<dbReference type="Proteomes" id="UP000654075">
    <property type="component" value="Unassembled WGS sequence"/>
</dbReference>
<organism evidence="3 4">
    <name type="scientific">Polarella glacialis</name>
    <name type="common">Dinoflagellate</name>
    <dbReference type="NCBI Taxonomy" id="89957"/>
    <lineage>
        <taxon>Eukaryota</taxon>
        <taxon>Sar</taxon>
        <taxon>Alveolata</taxon>
        <taxon>Dinophyceae</taxon>
        <taxon>Suessiales</taxon>
        <taxon>Suessiaceae</taxon>
        <taxon>Polarella</taxon>
    </lineage>
</organism>
<dbReference type="PROSITE" id="PS50088">
    <property type="entry name" value="ANK_REPEAT"/>
    <property type="match status" value="2"/>
</dbReference>
<dbReference type="InterPro" id="IPR036770">
    <property type="entry name" value="Ankyrin_rpt-contain_sf"/>
</dbReference>
<dbReference type="EMBL" id="CAJNNV010028462">
    <property type="protein sequence ID" value="CAE8624672.1"/>
    <property type="molecule type" value="Genomic_DNA"/>
</dbReference>
<dbReference type="SUPFAM" id="SSF48403">
    <property type="entry name" value="Ankyrin repeat"/>
    <property type="match status" value="1"/>
</dbReference>
<dbReference type="Pfam" id="PF12796">
    <property type="entry name" value="Ank_2"/>
    <property type="match status" value="1"/>
</dbReference>
<comment type="caution">
    <text evidence="3">The sequence shown here is derived from an EMBL/GenBank/DDBJ whole genome shotgun (WGS) entry which is preliminary data.</text>
</comment>
<dbReference type="AlphaFoldDB" id="A0A813GCX5"/>
<dbReference type="PROSITE" id="PS50297">
    <property type="entry name" value="ANK_REP_REGION"/>
    <property type="match status" value="2"/>
</dbReference>
<dbReference type="InterPro" id="IPR039323">
    <property type="entry name" value="ANKRD_45/46/60"/>
</dbReference>
<gene>
    <name evidence="3" type="ORF">PGLA1383_LOCUS41778</name>
</gene>
<dbReference type="SMART" id="SM00248">
    <property type="entry name" value="ANK"/>
    <property type="match status" value="3"/>
</dbReference>
<feature type="repeat" description="ANK" evidence="1">
    <location>
        <begin position="51"/>
        <end position="83"/>
    </location>
</feature>
<feature type="compositionally biased region" description="Low complexity" evidence="2">
    <location>
        <begin position="358"/>
        <end position="377"/>
    </location>
</feature>
<keyword evidence="4" id="KW-1185">Reference proteome</keyword>
<dbReference type="InterPro" id="IPR002110">
    <property type="entry name" value="Ankyrin_rpt"/>
</dbReference>
<feature type="non-terminal residue" evidence="3">
    <location>
        <position position="1"/>
    </location>
</feature>
<sequence>AAEALLASGADPEARTDDARTPLSYAAARGHVAAVCKLMDFKADVQALDNVRQTALHHAAANGRAEVIEPLVNKRARLDQKDGSNRSPIQLALDSRQDVVVRMLLKLGASLPEMEAQDPKLQPMIREIETEVLQEQLKEAESSAGKAHIKAAEMAFEEARIKLLKLTMLSATAMQAPIIHMAELKLQDAMELAKSCGNSADILEDQVREISEIEKGKRVEAKKKLAGFDTLKEKIEEYRVVKASRLAEMEDIKKHIVQVTEAAKACKTAEVGSQEGVPEALEKTQALREELVRLREDSEVKAAALQEVREKIGKWVSEKEAVAELHAQAHALLHRHTQEKHGESGYPGSLSTLVSPKAEPAATETEAATAAPAGEAPSTKPATPEDLPSQSISSSLAVDHLADQVIDEAAAAAPAAAAPPPEPAAPEEAVSTPADPALQEVQAAAA</sequence>
<dbReference type="PANTHER" id="PTHR22677">
    <property type="entry name" value="ANKYRIN REPEAT DOMAIN-CONTAINING PROTEIN 60"/>
    <property type="match status" value="1"/>
</dbReference>
<reference evidence="3" key="1">
    <citation type="submission" date="2021-02" db="EMBL/GenBank/DDBJ databases">
        <authorList>
            <person name="Dougan E. K."/>
            <person name="Rhodes N."/>
            <person name="Thang M."/>
            <person name="Chan C."/>
        </authorList>
    </citation>
    <scope>NUCLEOTIDE SEQUENCE</scope>
</reference>
<feature type="repeat" description="ANK" evidence="1">
    <location>
        <begin position="18"/>
        <end position="50"/>
    </location>
</feature>
<keyword evidence="1" id="KW-0040">ANK repeat</keyword>
<accession>A0A813GCX5</accession>
<dbReference type="OrthoDB" id="426293at2759"/>
<protein>
    <submittedName>
        <fullName evidence="3">Uncharacterized protein</fullName>
    </submittedName>
</protein>
<dbReference type="Gene3D" id="1.25.40.20">
    <property type="entry name" value="Ankyrin repeat-containing domain"/>
    <property type="match status" value="1"/>
</dbReference>